<evidence type="ECO:0000313" key="3">
    <source>
        <dbReference type="Proteomes" id="UP000473854"/>
    </source>
</evidence>
<gene>
    <name evidence="2" type="ORF">GIX10_00990</name>
</gene>
<organism evidence="2 3">
    <name type="scientific">Acinetobacter faecalis</name>
    <dbReference type="NCBI Taxonomy" id="2665161"/>
    <lineage>
        <taxon>Bacteria</taxon>
        <taxon>Pseudomonadati</taxon>
        <taxon>Pseudomonadota</taxon>
        <taxon>Gammaproteobacteria</taxon>
        <taxon>Moraxellales</taxon>
        <taxon>Moraxellaceae</taxon>
        <taxon>Acinetobacter</taxon>
    </lineage>
</organism>
<evidence type="ECO:0000313" key="2">
    <source>
        <dbReference type="EMBL" id="MTD10033.1"/>
    </source>
</evidence>
<dbReference type="EMBL" id="WLYL01000002">
    <property type="protein sequence ID" value="MTD10033.1"/>
    <property type="molecule type" value="Genomic_DNA"/>
</dbReference>
<keyword evidence="1" id="KW-0472">Membrane</keyword>
<dbReference type="AlphaFoldDB" id="A0A6L6GBI7"/>
<accession>A0A6L6GBI7</accession>
<comment type="caution">
    <text evidence="2">The sequence shown here is derived from an EMBL/GenBank/DDBJ whole genome shotgun (WGS) entry which is preliminary data.</text>
</comment>
<evidence type="ECO:0008006" key="4">
    <source>
        <dbReference type="Google" id="ProtNLM"/>
    </source>
</evidence>
<keyword evidence="1" id="KW-0812">Transmembrane</keyword>
<keyword evidence="1" id="KW-1133">Transmembrane helix</keyword>
<feature type="transmembrane region" description="Helical" evidence="1">
    <location>
        <begin position="59"/>
        <end position="76"/>
    </location>
</feature>
<dbReference type="RefSeq" id="WP_154771705.1">
    <property type="nucleotide sequence ID" value="NZ_WLYL01000002.1"/>
</dbReference>
<reference evidence="2 3" key="1">
    <citation type="submission" date="2019-11" db="EMBL/GenBank/DDBJ databases">
        <authorList>
            <person name="An D."/>
        </authorList>
    </citation>
    <scope>NUCLEOTIDE SEQUENCE [LARGE SCALE GENOMIC DNA]</scope>
    <source>
        <strain evidence="2 3">YIM 103518</strain>
    </source>
</reference>
<sequence>MPIDSVRHSIHIRRKKNAVVFNNIDRLKELGRQARSHQDILDGLHPWNANHTLKFDNKLPLLLGILGAILSLAIFISPSNIWAQLCLFAGCSAIFWSYITYEDNEEIQSVTSYLEKTIIAKKYQLEFNRPPPYLGHTINAHLFTVYLKNLFPIFNRGYHSNNIDSYASTTWIDHQGIERSVLIFSYSYVTEAIEKQQHGVTLKTTEIEKRLWGAFIFNIDIQGLAVTSISKKFNYPYLHEWQSNYIAANRKIDFFGTSDMHLAKTLTPVLTLKLANFFNHQNGELLFHPDKNVMCFMGAKNLFQISKNDKTVEDISALRGHLRTFKLPHLEQLQRDLMLFLTKD</sequence>
<proteinExistence type="predicted"/>
<dbReference type="Proteomes" id="UP000473854">
    <property type="component" value="Unassembled WGS sequence"/>
</dbReference>
<evidence type="ECO:0000256" key="1">
    <source>
        <dbReference type="SAM" id="Phobius"/>
    </source>
</evidence>
<name>A0A6L6GBI7_9GAMM</name>
<protein>
    <recommendedName>
        <fullName evidence="4">DUF3137 domain-containing protein</fullName>
    </recommendedName>
</protein>